<feature type="domain" description="IPT/TIG" evidence="2">
    <location>
        <begin position="122"/>
        <end position="187"/>
    </location>
</feature>
<dbReference type="AlphaFoldDB" id="A0A081D9E5"/>
<organism evidence="3 5">
    <name type="scientific">Nonlabens ulvanivorans</name>
    <name type="common">Persicivirga ulvanivorans</name>
    <dbReference type="NCBI Taxonomy" id="906888"/>
    <lineage>
        <taxon>Bacteria</taxon>
        <taxon>Pseudomonadati</taxon>
        <taxon>Bacteroidota</taxon>
        <taxon>Flavobacteriia</taxon>
        <taxon>Flavobacteriales</taxon>
        <taxon>Flavobacteriaceae</taxon>
        <taxon>Nonlabens</taxon>
    </lineage>
</organism>
<dbReference type="EMBL" id="BBMM01000013">
    <property type="protein sequence ID" value="GAL01720.1"/>
    <property type="molecule type" value="Genomic_DNA"/>
</dbReference>
<dbReference type="Gene3D" id="2.60.40.10">
    <property type="entry name" value="Immunoglobulins"/>
    <property type="match status" value="2"/>
</dbReference>
<dbReference type="SUPFAM" id="SSF81296">
    <property type="entry name" value="E set domains"/>
    <property type="match status" value="2"/>
</dbReference>
<proteinExistence type="predicted"/>
<comment type="caution">
    <text evidence="3">The sequence shown here is derived from an EMBL/GenBank/DDBJ whole genome shotgun (WGS) entry which is preliminary data.</text>
</comment>
<feature type="chain" id="PRO_5010404547" description="IPT/TIG domain-containing protein" evidence="1">
    <location>
        <begin position="23"/>
        <end position="478"/>
    </location>
</feature>
<reference evidence="5 6" key="1">
    <citation type="journal article" date="2014" name="Genome Announc.">
        <title>Draft Genome Sequences of Marine Flavobacterium Nonlabens Strains NR17, NR24, NR27, NR32, NR33, and Ara13.</title>
        <authorList>
            <person name="Nakanishi M."/>
            <person name="Meirelles P."/>
            <person name="Suzuki R."/>
            <person name="Takatani N."/>
            <person name="Mino S."/>
            <person name="Suda W."/>
            <person name="Oshima K."/>
            <person name="Hattori M."/>
            <person name="Ohkuma M."/>
            <person name="Hosokawa M."/>
            <person name="Miyashita K."/>
            <person name="Thompson F.L."/>
            <person name="Niwa A."/>
            <person name="Sawabe T."/>
            <person name="Sawabe T."/>
        </authorList>
    </citation>
    <scope>NUCLEOTIDE SEQUENCE [LARGE SCALE GENOMIC DNA]</scope>
    <source>
        <strain evidence="3">JCM 19296</strain>
        <strain evidence="4">JCM 19314</strain>
        <strain evidence="5">JCM19296</strain>
        <strain evidence="6">JCM19314</strain>
    </source>
</reference>
<dbReference type="Proteomes" id="UP000029226">
    <property type="component" value="Unassembled WGS sequence"/>
</dbReference>
<dbReference type="InterPro" id="IPR002909">
    <property type="entry name" value="IPT_dom"/>
</dbReference>
<evidence type="ECO:0000313" key="4">
    <source>
        <dbReference type="EMBL" id="GAL01720.1"/>
    </source>
</evidence>
<name>A0A081D9E5_NONUL</name>
<evidence type="ECO:0000259" key="2">
    <source>
        <dbReference type="Pfam" id="PF01833"/>
    </source>
</evidence>
<dbReference type="Proteomes" id="UP000028980">
    <property type="component" value="Unassembled WGS sequence"/>
</dbReference>
<gene>
    <name evidence="3" type="ORF">JCM19296_1133</name>
    <name evidence="4" type="ORF">JCM19314_1873</name>
</gene>
<protein>
    <recommendedName>
        <fullName evidence="2">IPT/TIG domain-containing protein</fullName>
    </recommendedName>
</protein>
<feature type="domain" description="IPT/TIG" evidence="2">
    <location>
        <begin position="39"/>
        <end position="119"/>
    </location>
</feature>
<accession>A0A081D9E5</accession>
<dbReference type="Pfam" id="PF01833">
    <property type="entry name" value="TIG"/>
    <property type="match status" value="2"/>
</dbReference>
<evidence type="ECO:0000256" key="1">
    <source>
        <dbReference type="SAM" id="SignalP"/>
    </source>
</evidence>
<sequence>MKNLYKILTVLSVMAVVLIACDADVEIDQTVAEIKAEQPTITGFSPGTAAVNALVDIDGTFLNFATEAYIGDVEATITSRITGQRLQIQVPNNAVSGVIKVVTEQGKEAVSAQSLTVTYPVPTVTTALPATADVNSIINIIGTDLVGVTGITFGGTAGTIEFQEEQALVVRVPNNVGFVDVVLTYLTASGEASLVAATNFEVILPQPTIGGFPAVLTRDNEVIVTGQDMNLITDGDVEGTPITINSQSPTEIRFDVPASVVTGYVDVNLNFQGGGTITESGLPYVNGQFEQLYEFDSDPSSVFVIDFSKDPNAVASINGNVSPPPFPGNDYYALQMNTSTSSTVARAKVHQTSTSPTVNNILDSGNYGDNPVLHFWMNTENTDMAFKIYMGGTSSSNRRSLQGSNANTGGNWKLHAVRLNGFIPGQTSVNNVLELRITPGSSSATVPAYFNFDWFIVTDRVLTEFGAVDVTDDFNPAG</sequence>
<evidence type="ECO:0000313" key="5">
    <source>
        <dbReference type="Proteomes" id="UP000028980"/>
    </source>
</evidence>
<dbReference type="InterPro" id="IPR014756">
    <property type="entry name" value="Ig_E-set"/>
</dbReference>
<evidence type="ECO:0000313" key="6">
    <source>
        <dbReference type="Proteomes" id="UP000029226"/>
    </source>
</evidence>
<evidence type="ECO:0000313" key="3">
    <source>
        <dbReference type="EMBL" id="GAK75541.1"/>
    </source>
</evidence>
<dbReference type="PROSITE" id="PS51257">
    <property type="entry name" value="PROKAR_LIPOPROTEIN"/>
    <property type="match status" value="1"/>
</dbReference>
<keyword evidence="1" id="KW-0732">Signal</keyword>
<feature type="signal peptide" evidence="1">
    <location>
        <begin position="1"/>
        <end position="22"/>
    </location>
</feature>
<dbReference type="EMBL" id="BBLG01000002">
    <property type="protein sequence ID" value="GAK75541.1"/>
    <property type="molecule type" value="Genomic_DNA"/>
</dbReference>
<dbReference type="InterPro" id="IPR013783">
    <property type="entry name" value="Ig-like_fold"/>
</dbReference>